<sequence length="223" mass="26100">MLLQYRLFNSNLPSKLLKRTFFTFTQYDKHCWKCNNTLPDSKIQCTVTDCKSFQHIPDNVDYFQLFDKSKNFDINETQLKKEFLQLQRKVHPDNFTRVEQKEQVVSANLSSLLNKAYQTLKDPLLRAKYMLTIEGTPISETDKLEDNSLLFEIMELHEEIQDSEDKGQISSILDTTRDQISSITSELQKNFEENDLKAAKINTIKLKYLVNVYTTADNKLHSI</sequence>
<dbReference type="Pfam" id="PF07743">
    <property type="entry name" value="HSCB_C"/>
    <property type="match status" value="1"/>
</dbReference>
<dbReference type="GO" id="GO:0051259">
    <property type="term" value="P:protein complex oligomerization"/>
    <property type="evidence" value="ECO:0007669"/>
    <property type="project" value="InterPro"/>
</dbReference>
<reference evidence="4 5" key="1">
    <citation type="journal article" date="2015" name="Genome Biol. Evol.">
        <title>Phylogenomic analyses indicate that early fungi evolved digesting cell walls of algal ancestors of land plants.</title>
        <authorList>
            <person name="Chang Y."/>
            <person name="Wang S."/>
            <person name="Sekimoto S."/>
            <person name="Aerts A.L."/>
            <person name="Choi C."/>
            <person name="Clum A."/>
            <person name="LaButti K.M."/>
            <person name="Lindquist E.A."/>
            <person name="Yee Ngan C."/>
            <person name="Ohm R.A."/>
            <person name="Salamov A.A."/>
            <person name="Grigoriev I.V."/>
            <person name="Spatafora J.W."/>
            <person name="Berbee M.L."/>
        </authorList>
    </citation>
    <scope>NUCLEOTIDE SEQUENCE [LARGE SCALE GENOMIC DNA]</scope>
    <source>
        <strain evidence="4 5">NRRL 28638</strain>
    </source>
</reference>
<dbReference type="SMART" id="SM00271">
    <property type="entry name" value="DnaJ"/>
    <property type="match status" value="1"/>
</dbReference>
<gene>
    <name evidence="4" type="ORF">CONCODRAFT_77273</name>
</gene>
<dbReference type="CDD" id="cd06257">
    <property type="entry name" value="DnaJ"/>
    <property type="match status" value="1"/>
</dbReference>
<evidence type="ECO:0000256" key="2">
    <source>
        <dbReference type="ARBA" id="ARBA00023186"/>
    </source>
</evidence>
<dbReference type="GO" id="GO:0044571">
    <property type="term" value="P:[2Fe-2S] cluster assembly"/>
    <property type="evidence" value="ECO:0007669"/>
    <property type="project" value="InterPro"/>
</dbReference>
<name>A0A137PF70_CONC2</name>
<dbReference type="SUPFAM" id="SSF47144">
    <property type="entry name" value="HSC20 (HSCB), C-terminal oligomerisation domain"/>
    <property type="match status" value="1"/>
</dbReference>
<accession>A0A137PF70</accession>
<dbReference type="AlphaFoldDB" id="A0A137PF70"/>
<dbReference type="OMA" id="CRCIQPV"/>
<feature type="domain" description="J" evidence="3">
    <location>
        <begin position="61"/>
        <end position="133"/>
    </location>
</feature>
<protein>
    <submittedName>
        <fullName evidence="4">Co-chaperone Hsc20</fullName>
    </submittedName>
</protein>
<dbReference type="InterPro" id="IPR036869">
    <property type="entry name" value="J_dom_sf"/>
</dbReference>
<comment type="similarity">
    <text evidence="1">Belongs to the HscB family.</text>
</comment>
<proteinExistence type="inferred from homology"/>
<dbReference type="Gene3D" id="1.10.287.110">
    <property type="entry name" value="DnaJ domain"/>
    <property type="match status" value="1"/>
</dbReference>
<dbReference type="EMBL" id="KQ964434">
    <property type="protein sequence ID" value="KXN73637.1"/>
    <property type="molecule type" value="Genomic_DNA"/>
</dbReference>
<dbReference type="Proteomes" id="UP000070444">
    <property type="component" value="Unassembled WGS sequence"/>
</dbReference>
<dbReference type="NCBIfam" id="TIGR00714">
    <property type="entry name" value="hscB"/>
    <property type="match status" value="1"/>
</dbReference>
<keyword evidence="5" id="KW-1185">Reference proteome</keyword>
<evidence type="ECO:0000256" key="1">
    <source>
        <dbReference type="ARBA" id="ARBA00010476"/>
    </source>
</evidence>
<evidence type="ECO:0000313" key="4">
    <source>
        <dbReference type="EMBL" id="KXN73637.1"/>
    </source>
</evidence>
<dbReference type="InterPro" id="IPR009073">
    <property type="entry name" value="HscB_oligo_C"/>
</dbReference>
<dbReference type="Gene3D" id="1.20.1280.20">
    <property type="entry name" value="HscB, C-terminal domain"/>
    <property type="match status" value="1"/>
</dbReference>
<evidence type="ECO:0000259" key="3">
    <source>
        <dbReference type="PROSITE" id="PS50076"/>
    </source>
</evidence>
<dbReference type="GO" id="GO:0005739">
    <property type="term" value="C:mitochondrion"/>
    <property type="evidence" value="ECO:0007669"/>
    <property type="project" value="TreeGrafter"/>
</dbReference>
<dbReference type="GO" id="GO:0001671">
    <property type="term" value="F:ATPase activator activity"/>
    <property type="evidence" value="ECO:0007669"/>
    <property type="project" value="InterPro"/>
</dbReference>
<dbReference type="SUPFAM" id="SSF46565">
    <property type="entry name" value="Chaperone J-domain"/>
    <property type="match status" value="1"/>
</dbReference>
<dbReference type="STRING" id="796925.A0A137PF70"/>
<dbReference type="InterPro" id="IPR001623">
    <property type="entry name" value="DnaJ_domain"/>
</dbReference>
<dbReference type="PANTHER" id="PTHR14021:SF15">
    <property type="entry name" value="IRON-SULFUR CLUSTER CO-CHAPERONE PROTEIN HSCB"/>
    <property type="match status" value="1"/>
</dbReference>
<keyword evidence="2" id="KW-0143">Chaperone</keyword>
<dbReference type="InterPro" id="IPR036386">
    <property type="entry name" value="HscB_C_sf"/>
</dbReference>
<dbReference type="InterPro" id="IPR004640">
    <property type="entry name" value="HscB"/>
</dbReference>
<organism evidence="4 5">
    <name type="scientific">Conidiobolus coronatus (strain ATCC 28846 / CBS 209.66 / NRRL 28638)</name>
    <name type="common">Delacroixia coronata</name>
    <dbReference type="NCBI Taxonomy" id="796925"/>
    <lineage>
        <taxon>Eukaryota</taxon>
        <taxon>Fungi</taxon>
        <taxon>Fungi incertae sedis</taxon>
        <taxon>Zoopagomycota</taxon>
        <taxon>Entomophthoromycotina</taxon>
        <taxon>Entomophthoromycetes</taxon>
        <taxon>Entomophthorales</taxon>
        <taxon>Ancylistaceae</taxon>
        <taxon>Conidiobolus</taxon>
    </lineage>
</organism>
<evidence type="ECO:0000313" key="5">
    <source>
        <dbReference type="Proteomes" id="UP000070444"/>
    </source>
</evidence>
<dbReference type="PANTHER" id="PTHR14021">
    <property type="entry name" value="IRON-SULFUR CLUSTER CO-CHAPERONE PROTEIN HSCB"/>
    <property type="match status" value="1"/>
</dbReference>
<dbReference type="OrthoDB" id="448954at2759"/>
<dbReference type="GO" id="GO:0051087">
    <property type="term" value="F:protein-folding chaperone binding"/>
    <property type="evidence" value="ECO:0007669"/>
    <property type="project" value="InterPro"/>
</dbReference>
<dbReference type="PROSITE" id="PS50076">
    <property type="entry name" value="DNAJ_2"/>
    <property type="match status" value="1"/>
</dbReference>